<feature type="transmembrane region" description="Helical" evidence="5">
    <location>
        <begin position="32"/>
        <end position="54"/>
    </location>
</feature>
<evidence type="ECO:0000256" key="4">
    <source>
        <dbReference type="ARBA" id="ARBA00023136"/>
    </source>
</evidence>
<organism evidence="6 7">
    <name type="scientific">Hathewaya proteolytica DSM 3090</name>
    <dbReference type="NCBI Taxonomy" id="1121331"/>
    <lineage>
        <taxon>Bacteria</taxon>
        <taxon>Bacillati</taxon>
        <taxon>Bacillota</taxon>
        <taxon>Clostridia</taxon>
        <taxon>Eubacteriales</taxon>
        <taxon>Clostridiaceae</taxon>
        <taxon>Hathewaya</taxon>
    </lineage>
</organism>
<name>A0A1M6KCX7_9CLOT</name>
<evidence type="ECO:0000256" key="3">
    <source>
        <dbReference type="ARBA" id="ARBA00022989"/>
    </source>
</evidence>
<feature type="transmembrane region" description="Helical" evidence="5">
    <location>
        <begin position="93"/>
        <end position="114"/>
    </location>
</feature>
<dbReference type="Gene3D" id="1.50.10.150">
    <property type="entry name" value="Voltage-dependent anion channel"/>
    <property type="match status" value="1"/>
</dbReference>
<dbReference type="CDD" id="cd09325">
    <property type="entry name" value="TDT_C4-dicarb_trans"/>
    <property type="match status" value="1"/>
</dbReference>
<feature type="transmembrane region" description="Helical" evidence="5">
    <location>
        <begin position="7"/>
        <end position="26"/>
    </location>
</feature>
<dbReference type="Pfam" id="PF03595">
    <property type="entry name" value="SLAC1"/>
    <property type="match status" value="1"/>
</dbReference>
<gene>
    <name evidence="6" type="ORF">SAMN02745248_00423</name>
</gene>
<evidence type="ECO:0000256" key="2">
    <source>
        <dbReference type="ARBA" id="ARBA00022692"/>
    </source>
</evidence>
<evidence type="ECO:0000313" key="6">
    <source>
        <dbReference type="EMBL" id="SHJ56795.1"/>
    </source>
</evidence>
<evidence type="ECO:0000256" key="5">
    <source>
        <dbReference type="SAM" id="Phobius"/>
    </source>
</evidence>
<dbReference type="PANTHER" id="PTHR37955">
    <property type="entry name" value="TELLURITE RESISTANCE PROTEIN TEHA"/>
    <property type="match status" value="1"/>
</dbReference>
<protein>
    <submittedName>
        <fullName evidence="6">Exfoliative toxin A/B</fullName>
    </submittedName>
</protein>
<dbReference type="AlphaFoldDB" id="A0A1M6KCX7"/>
<feature type="transmembrane region" description="Helical" evidence="5">
    <location>
        <begin position="126"/>
        <end position="148"/>
    </location>
</feature>
<feature type="transmembrane region" description="Helical" evidence="5">
    <location>
        <begin position="154"/>
        <end position="172"/>
    </location>
</feature>
<accession>A0A1M6KCX7</accession>
<dbReference type="InterPro" id="IPR052951">
    <property type="entry name" value="Tellurite_res_ion_channel"/>
</dbReference>
<sequence length="312" mass="34501">MKKIIQAIPIPFAGVILGLAALGNLLQSYSESLRLALGIMAMILAIAYIFKIVVCPSSIKEEMKNPIMASVAGTFPMSLMLISVYLKPYMGSLAVYLWFFAIGLHCALILYFTWKFILKFDIKKVFASYYIVYVGIAVAGVSAPAFKMQNIGRMSFYFGLASLIVLLPVVTYRHMKLKAIPEPAAPLFCIFTAPASLCLAAYTQSFATKNITMIYCLLALSLLIYLVVLVKLPSFLKLKFYPSCAAFTFPFVISAISTKQSMKALATMKSPLPVLKYVVLVQTIIATVLVAYTLVRFIMAIYKNSTIKTVEK</sequence>
<feature type="transmembrane region" description="Helical" evidence="5">
    <location>
        <begin position="184"/>
        <end position="204"/>
    </location>
</feature>
<dbReference type="OrthoDB" id="309023at2"/>
<keyword evidence="7" id="KW-1185">Reference proteome</keyword>
<dbReference type="InterPro" id="IPR004695">
    <property type="entry name" value="SLAC1/Mae1/Ssu1/TehA"/>
</dbReference>
<evidence type="ECO:0000256" key="1">
    <source>
        <dbReference type="ARBA" id="ARBA00004141"/>
    </source>
</evidence>
<dbReference type="RefSeq" id="WP_072901793.1">
    <property type="nucleotide sequence ID" value="NZ_FRAD01000004.1"/>
</dbReference>
<dbReference type="GO" id="GO:0005886">
    <property type="term" value="C:plasma membrane"/>
    <property type="evidence" value="ECO:0007669"/>
    <property type="project" value="TreeGrafter"/>
</dbReference>
<dbReference type="PANTHER" id="PTHR37955:SF1">
    <property type="entry name" value="DEP DOMAIN-CONTAINING PROTEIN"/>
    <property type="match status" value="1"/>
</dbReference>
<dbReference type="EMBL" id="FRAD01000004">
    <property type="protein sequence ID" value="SHJ56795.1"/>
    <property type="molecule type" value="Genomic_DNA"/>
</dbReference>
<feature type="transmembrane region" description="Helical" evidence="5">
    <location>
        <begin position="277"/>
        <end position="302"/>
    </location>
</feature>
<keyword evidence="4 5" id="KW-0472">Membrane</keyword>
<dbReference type="InterPro" id="IPR038665">
    <property type="entry name" value="Voltage-dep_anion_channel_sf"/>
</dbReference>
<reference evidence="6 7" key="1">
    <citation type="submission" date="2016-11" db="EMBL/GenBank/DDBJ databases">
        <authorList>
            <person name="Jaros S."/>
            <person name="Januszkiewicz K."/>
            <person name="Wedrychowicz H."/>
        </authorList>
    </citation>
    <scope>NUCLEOTIDE SEQUENCE [LARGE SCALE GENOMIC DNA]</scope>
    <source>
        <strain evidence="6 7">DSM 3090</strain>
    </source>
</reference>
<evidence type="ECO:0000313" key="7">
    <source>
        <dbReference type="Proteomes" id="UP000183952"/>
    </source>
</evidence>
<feature type="transmembrane region" description="Helical" evidence="5">
    <location>
        <begin position="210"/>
        <end position="228"/>
    </location>
</feature>
<comment type="subcellular location">
    <subcellularLocation>
        <location evidence="1">Membrane</location>
        <topology evidence="1">Multi-pass membrane protein</topology>
    </subcellularLocation>
</comment>
<dbReference type="STRING" id="1121331.SAMN02745248_00423"/>
<keyword evidence="2 5" id="KW-0812">Transmembrane</keyword>
<proteinExistence type="predicted"/>
<feature type="transmembrane region" description="Helical" evidence="5">
    <location>
        <begin position="66"/>
        <end position="87"/>
    </location>
</feature>
<dbReference type="GO" id="GO:0046583">
    <property type="term" value="F:monoatomic cation efflux transmembrane transporter activity"/>
    <property type="evidence" value="ECO:0007669"/>
    <property type="project" value="TreeGrafter"/>
</dbReference>
<feature type="transmembrane region" description="Helical" evidence="5">
    <location>
        <begin position="240"/>
        <end position="257"/>
    </location>
</feature>
<keyword evidence="3 5" id="KW-1133">Transmembrane helix</keyword>
<dbReference type="Proteomes" id="UP000183952">
    <property type="component" value="Unassembled WGS sequence"/>
</dbReference>